<dbReference type="SUPFAM" id="SSF103506">
    <property type="entry name" value="Mitochondrial carrier"/>
    <property type="match status" value="1"/>
</dbReference>
<comment type="similarity">
    <text evidence="2 9">Belongs to the mitochondrial carrier (TC 2.A.29) family.</text>
</comment>
<keyword evidence="4 8" id="KW-0812">Transmembrane</keyword>
<dbReference type="PANTHER" id="PTHR45758">
    <property type="entry name" value="MITOFERRIN-1-RELATED"/>
    <property type="match status" value="1"/>
</dbReference>
<dbReference type="EMBL" id="JAODAN010000006">
    <property type="protein sequence ID" value="KAK1923856.1"/>
    <property type="molecule type" value="Genomic_DNA"/>
</dbReference>
<keyword evidence="3 9" id="KW-0813">Transport</keyword>
<keyword evidence="11" id="KW-1185">Reference proteome</keyword>
<dbReference type="GO" id="GO:0015093">
    <property type="term" value="F:ferrous iron transmembrane transporter activity"/>
    <property type="evidence" value="ECO:0007669"/>
    <property type="project" value="TreeGrafter"/>
</dbReference>
<feature type="repeat" description="Solcar" evidence="8">
    <location>
        <begin position="172"/>
        <end position="256"/>
    </location>
</feature>
<keyword evidence="7 8" id="KW-0472">Membrane</keyword>
<dbReference type="FunFam" id="1.50.40.10:FF:000172">
    <property type="entry name" value="MC family mitochondrial carrier protein"/>
    <property type="match status" value="1"/>
</dbReference>
<proteinExistence type="inferred from homology"/>
<accession>A0AAD9D2H7</accession>
<dbReference type="AlphaFoldDB" id="A0AAD9D2H7"/>
<keyword evidence="6" id="KW-0496">Mitochondrion</keyword>
<comment type="subcellular location">
    <subcellularLocation>
        <location evidence="1">Mitochondrion membrane</location>
        <topology evidence="1">Multi-pass membrane protein</topology>
    </subcellularLocation>
</comment>
<evidence type="ECO:0000256" key="5">
    <source>
        <dbReference type="ARBA" id="ARBA00022989"/>
    </source>
</evidence>
<evidence type="ECO:0000256" key="9">
    <source>
        <dbReference type="RuleBase" id="RU000488"/>
    </source>
</evidence>
<evidence type="ECO:0000256" key="7">
    <source>
        <dbReference type="ARBA" id="ARBA00023136"/>
    </source>
</evidence>
<dbReference type="Pfam" id="PF00153">
    <property type="entry name" value="Mito_carr"/>
    <property type="match status" value="3"/>
</dbReference>
<feature type="repeat" description="Solcar" evidence="8">
    <location>
        <begin position="50"/>
        <end position="163"/>
    </location>
</feature>
<evidence type="ECO:0000256" key="2">
    <source>
        <dbReference type="ARBA" id="ARBA00006375"/>
    </source>
</evidence>
<keyword evidence="5" id="KW-1133">Transmembrane helix</keyword>
<evidence type="ECO:0000256" key="8">
    <source>
        <dbReference type="PROSITE-ProRule" id="PRU00282"/>
    </source>
</evidence>
<evidence type="ECO:0000256" key="4">
    <source>
        <dbReference type="ARBA" id="ARBA00022692"/>
    </source>
</evidence>
<name>A0AAD9D2H7_PAPLA</name>
<evidence type="ECO:0000256" key="6">
    <source>
        <dbReference type="ARBA" id="ARBA00023128"/>
    </source>
</evidence>
<evidence type="ECO:0000256" key="1">
    <source>
        <dbReference type="ARBA" id="ARBA00004225"/>
    </source>
</evidence>
<gene>
    <name evidence="10" type="ORF">DB88DRAFT_505587</name>
</gene>
<dbReference type="Gene3D" id="1.50.40.10">
    <property type="entry name" value="Mitochondrial carrier domain"/>
    <property type="match status" value="2"/>
</dbReference>
<sequence>MSTSAAGPSSGGFPAATASTHKANGLHVHPHNVHVEEEEEIDYESLPVGAGWGVNMAAGAMAGISEHSVVFPIDSIKTRMQVLPSLTPSAVLASASSGSTSAAGSATLPRPTAPPLSTITQHLRSVSTTEGVRSLWRGVASVIMGAGPAHAAHFGMYEFVREISGGRGDGWWGVCGTAVAGAAATISSDALMNPFDVIKQRMQIKGSPHRTVLSCARTVYAKEGLAAFYVSYPTTLTMSVPFTAVQFSVYESLKSLINPDGSYSPLTHCVSGGIAGAVAAAVTTPLDVAKTLLQTRGSSTDERIRQAKGMSEALRIIRERDGLKGLRRGMLPRVLTVAPSTAISWMSYEFFKVLIRQGGHLPETGQAV</sequence>
<organism evidence="10 11">
    <name type="scientific">Papiliotrema laurentii</name>
    <name type="common">Cryptococcus laurentii</name>
    <dbReference type="NCBI Taxonomy" id="5418"/>
    <lineage>
        <taxon>Eukaryota</taxon>
        <taxon>Fungi</taxon>
        <taxon>Dikarya</taxon>
        <taxon>Basidiomycota</taxon>
        <taxon>Agaricomycotina</taxon>
        <taxon>Tremellomycetes</taxon>
        <taxon>Tremellales</taxon>
        <taxon>Rhynchogastremaceae</taxon>
        <taxon>Papiliotrema</taxon>
    </lineage>
</organism>
<evidence type="ECO:0000256" key="3">
    <source>
        <dbReference type="ARBA" id="ARBA00022448"/>
    </source>
</evidence>
<evidence type="ECO:0000313" key="10">
    <source>
        <dbReference type="EMBL" id="KAK1923856.1"/>
    </source>
</evidence>
<dbReference type="Proteomes" id="UP001182556">
    <property type="component" value="Unassembled WGS sequence"/>
</dbReference>
<evidence type="ECO:0000313" key="11">
    <source>
        <dbReference type="Proteomes" id="UP001182556"/>
    </source>
</evidence>
<dbReference type="GO" id="GO:0048250">
    <property type="term" value="P:iron import into the mitochondrion"/>
    <property type="evidence" value="ECO:0007669"/>
    <property type="project" value="TreeGrafter"/>
</dbReference>
<dbReference type="InterPro" id="IPR023395">
    <property type="entry name" value="MCP_dom_sf"/>
</dbReference>
<dbReference type="PANTHER" id="PTHR45758:SF4">
    <property type="entry name" value="MITOFERRIN-1"/>
    <property type="match status" value="1"/>
</dbReference>
<dbReference type="GO" id="GO:0031966">
    <property type="term" value="C:mitochondrial membrane"/>
    <property type="evidence" value="ECO:0007669"/>
    <property type="project" value="UniProtKB-SubCell"/>
</dbReference>
<dbReference type="InterPro" id="IPR018108">
    <property type="entry name" value="MCP_transmembrane"/>
</dbReference>
<dbReference type="PROSITE" id="PS50920">
    <property type="entry name" value="SOLCAR"/>
    <property type="match status" value="3"/>
</dbReference>
<reference evidence="10" key="1">
    <citation type="submission" date="2023-02" db="EMBL/GenBank/DDBJ databases">
        <title>Identification and recombinant expression of a fungal hydrolase from Papiliotrema laurentii that hydrolyzes apple cutin and clears colloidal polyester polyurethane.</title>
        <authorList>
            <consortium name="DOE Joint Genome Institute"/>
            <person name="Roman V.A."/>
            <person name="Bojanowski C."/>
            <person name="Crable B.R."/>
            <person name="Wagner D.N."/>
            <person name="Hung C.S."/>
            <person name="Nadeau L.J."/>
            <person name="Schratz L."/>
            <person name="Haridas S."/>
            <person name="Pangilinan J."/>
            <person name="Lipzen A."/>
            <person name="Na H."/>
            <person name="Yan M."/>
            <person name="Ng V."/>
            <person name="Grigoriev I.V."/>
            <person name="Spatafora J.W."/>
            <person name="Barlow D."/>
            <person name="Biffinger J."/>
            <person name="Kelley-Loughnane N."/>
            <person name="Varaljay V.A."/>
            <person name="Crookes-Goodson W.J."/>
        </authorList>
    </citation>
    <scope>NUCLEOTIDE SEQUENCE</scope>
    <source>
        <strain evidence="10">5307AH</strain>
    </source>
</reference>
<comment type="caution">
    <text evidence="10">The sequence shown here is derived from an EMBL/GenBank/DDBJ whole genome shotgun (WGS) entry which is preliminary data.</text>
</comment>
<protein>
    <submittedName>
        <fullName evidence="10">Mitochondrial iron transporter of the mitochondrial carrier family</fullName>
    </submittedName>
</protein>
<feature type="repeat" description="Solcar" evidence="8">
    <location>
        <begin position="263"/>
        <end position="354"/>
    </location>
</feature>